<dbReference type="Gene3D" id="1.10.3810.10">
    <property type="entry name" value="Biosynthetic peptidoglycan transglycosylase-like"/>
    <property type="match status" value="1"/>
</dbReference>
<gene>
    <name evidence="20" type="ORF">JF888_08245</name>
</gene>
<dbReference type="AlphaFoldDB" id="A0A934K7I2"/>
<evidence type="ECO:0000256" key="11">
    <source>
        <dbReference type="ARBA" id="ARBA00022984"/>
    </source>
</evidence>
<dbReference type="GO" id="GO:0009252">
    <property type="term" value="P:peptidoglycan biosynthetic process"/>
    <property type="evidence" value="ECO:0007669"/>
    <property type="project" value="UniProtKB-KW"/>
</dbReference>
<evidence type="ECO:0000256" key="4">
    <source>
        <dbReference type="ARBA" id="ARBA00022475"/>
    </source>
</evidence>
<keyword evidence="6" id="KW-0645">Protease</keyword>
<evidence type="ECO:0000256" key="8">
    <source>
        <dbReference type="ARBA" id="ARBA00022679"/>
    </source>
</evidence>
<evidence type="ECO:0000256" key="6">
    <source>
        <dbReference type="ARBA" id="ARBA00022670"/>
    </source>
</evidence>
<dbReference type="FunFam" id="1.10.3810.10:FF:000001">
    <property type="entry name" value="Penicillin-binding protein 1A"/>
    <property type="match status" value="1"/>
</dbReference>
<evidence type="ECO:0000256" key="9">
    <source>
        <dbReference type="ARBA" id="ARBA00022801"/>
    </source>
</evidence>
<evidence type="ECO:0000256" key="14">
    <source>
        <dbReference type="ARBA" id="ARBA00023316"/>
    </source>
</evidence>
<evidence type="ECO:0000256" key="5">
    <source>
        <dbReference type="ARBA" id="ARBA00022645"/>
    </source>
</evidence>
<feature type="compositionally biased region" description="Pro residues" evidence="17">
    <location>
        <begin position="727"/>
        <end position="738"/>
    </location>
</feature>
<feature type="region of interest" description="Disordered" evidence="17">
    <location>
        <begin position="1"/>
        <end position="23"/>
    </location>
</feature>
<comment type="catalytic activity">
    <reaction evidence="16">
        <text>[GlcNAc-(1-&gt;4)-Mur2Ac(oyl-L-Ala-gamma-D-Glu-L-Lys-D-Ala-D-Ala)](n)-di-trans,octa-cis-undecaprenyl diphosphate + beta-D-GlcNAc-(1-&gt;4)-Mur2Ac(oyl-L-Ala-gamma-D-Glu-L-Lys-D-Ala-D-Ala)-di-trans,octa-cis-undecaprenyl diphosphate = [GlcNAc-(1-&gt;4)-Mur2Ac(oyl-L-Ala-gamma-D-Glu-L-Lys-D-Ala-D-Ala)](n+1)-di-trans,octa-cis-undecaprenyl diphosphate + di-trans,octa-cis-undecaprenyl diphosphate + H(+)</text>
        <dbReference type="Rhea" id="RHEA:23708"/>
        <dbReference type="Rhea" id="RHEA-COMP:9602"/>
        <dbReference type="Rhea" id="RHEA-COMP:9603"/>
        <dbReference type="ChEBI" id="CHEBI:15378"/>
        <dbReference type="ChEBI" id="CHEBI:58405"/>
        <dbReference type="ChEBI" id="CHEBI:60033"/>
        <dbReference type="ChEBI" id="CHEBI:78435"/>
        <dbReference type="EC" id="2.4.99.28"/>
    </reaction>
</comment>
<proteinExistence type="inferred from homology"/>
<comment type="similarity">
    <text evidence="3">In the N-terminal section; belongs to the glycosyltransferase 51 family.</text>
</comment>
<evidence type="ECO:0000256" key="10">
    <source>
        <dbReference type="ARBA" id="ARBA00022960"/>
    </source>
</evidence>
<evidence type="ECO:0000256" key="7">
    <source>
        <dbReference type="ARBA" id="ARBA00022676"/>
    </source>
</evidence>
<keyword evidence="12" id="KW-0472">Membrane</keyword>
<evidence type="ECO:0000259" key="18">
    <source>
        <dbReference type="Pfam" id="PF00905"/>
    </source>
</evidence>
<comment type="subcellular location">
    <subcellularLocation>
        <location evidence="1">Cell membrane</location>
    </subcellularLocation>
</comment>
<keyword evidence="13" id="KW-0511">Multifunctional enzyme</keyword>
<evidence type="ECO:0000256" key="12">
    <source>
        <dbReference type="ARBA" id="ARBA00023136"/>
    </source>
</evidence>
<dbReference type="InterPro" id="IPR001264">
    <property type="entry name" value="Glyco_trans_51"/>
</dbReference>
<evidence type="ECO:0000313" key="20">
    <source>
        <dbReference type="EMBL" id="MBJ7603161.1"/>
    </source>
</evidence>
<dbReference type="InterPro" id="IPR050396">
    <property type="entry name" value="Glycosyltr_51/Transpeptidase"/>
</dbReference>
<dbReference type="InterPro" id="IPR001460">
    <property type="entry name" value="PCN-bd_Tpept"/>
</dbReference>
<dbReference type="Proteomes" id="UP000620075">
    <property type="component" value="Unassembled WGS sequence"/>
</dbReference>
<dbReference type="InterPro" id="IPR012338">
    <property type="entry name" value="Beta-lactam/transpept-like"/>
</dbReference>
<protein>
    <submittedName>
        <fullName evidence="20">Transglycosylase domain-containing protein</fullName>
    </submittedName>
</protein>
<dbReference type="GO" id="GO:0071555">
    <property type="term" value="P:cell wall organization"/>
    <property type="evidence" value="ECO:0007669"/>
    <property type="project" value="UniProtKB-KW"/>
</dbReference>
<dbReference type="Gene3D" id="3.40.710.10">
    <property type="entry name" value="DD-peptidase/beta-lactamase superfamily"/>
    <property type="match status" value="1"/>
</dbReference>
<keyword evidence="11" id="KW-0573">Peptidoglycan synthesis</keyword>
<dbReference type="RefSeq" id="WP_338178707.1">
    <property type="nucleotide sequence ID" value="NZ_JAEKNQ010000033.1"/>
</dbReference>
<keyword evidence="4" id="KW-1003">Cell membrane</keyword>
<dbReference type="GO" id="GO:0008658">
    <property type="term" value="F:penicillin binding"/>
    <property type="evidence" value="ECO:0007669"/>
    <property type="project" value="InterPro"/>
</dbReference>
<evidence type="ECO:0000256" key="2">
    <source>
        <dbReference type="ARBA" id="ARBA00007090"/>
    </source>
</evidence>
<dbReference type="EMBL" id="JAEKNQ010000033">
    <property type="protein sequence ID" value="MBJ7603161.1"/>
    <property type="molecule type" value="Genomic_DNA"/>
</dbReference>
<feature type="domain" description="Penicillin-binding protein transpeptidase" evidence="18">
    <location>
        <begin position="352"/>
        <end position="632"/>
    </location>
</feature>
<comment type="similarity">
    <text evidence="2">In the C-terminal section; belongs to the transpeptidase family.</text>
</comment>
<dbReference type="SUPFAM" id="SSF56601">
    <property type="entry name" value="beta-lactamase/transpeptidase-like"/>
    <property type="match status" value="1"/>
</dbReference>
<feature type="region of interest" description="Disordered" evidence="17">
    <location>
        <begin position="684"/>
        <end position="738"/>
    </location>
</feature>
<name>A0A934K7I2_9BACT</name>
<keyword evidence="5" id="KW-0121">Carboxypeptidase</keyword>
<keyword evidence="9" id="KW-0378">Hydrolase</keyword>
<keyword evidence="14" id="KW-0961">Cell wall biogenesis/degradation</keyword>
<dbReference type="GO" id="GO:0009002">
    <property type="term" value="F:serine-type D-Ala-D-Ala carboxypeptidase activity"/>
    <property type="evidence" value="ECO:0007669"/>
    <property type="project" value="UniProtKB-EC"/>
</dbReference>
<dbReference type="GO" id="GO:0008955">
    <property type="term" value="F:peptidoglycan glycosyltransferase activity"/>
    <property type="evidence" value="ECO:0007669"/>
    <property type="project" value="UniProtKB-EC"/>
</dbReference>
<evidence type="ECO:0000256" key="15">
    <source>
        <dbReference type="ARBA" id="ARBA00034000"/>
    </source>
</evidence>
<dbReference type="GO" id="GO:0008360">
    <property type="term" value="P:regulation of cell shape"/>
    <property type="evidence" value="ECO:0007669"/>
    <property type="project" value="UniProtKB-KW"/>
</dbReference>
<evidence type="ECO:0000256" key="13">
    <source>
        <dbReference type="ARBA" id="ARBA00023268"/>
    </source>
</evidence>
<dbReference type="PANTHER" id="PTHR32282:SF11">
    <property type="entry name" value="PENICILLIN-BINDING PROTEIN 1B"/>
    <property type="match status" value="1"/>
</dbReference>
<keyword evidence="10" id="KW-0133">Cell shape</keyword>
<comment type="catalytic activity">
    <reaction evidence="15">
        <text>Preferential cleavage: (Ac)2-L-Lys-D-Ala-|-D-Ala. Also transpeptidation of peptidyl-alanyl moieties that are N-acyl substituents of D-alanine.</text>
        <dbReference type="EC" id="3.4.16.4"/>
    </reaction>
</comment>
<dbReference type="Pfam" id="PF00912">
    <property type="entry name" value="Transgly"/>
    <property type="match status" value="1"/>
</dbReference>
<keyword evidence="8" id="KW-0808">Transferase</keyword>
<organism evidence="20 21">
    <name type="scientific">Candidatus Dormiibacter inghamiae</name>
    <dbReference type="NCBI Taxonomy" id="3127013"/>
    <lineage>
        <taxon>Bacteria</taxon>
        <taxon>Bacillati</taxon>
        <taxon>Candidatus Dormiibacterota</taxon>
        <taxon>Candidatus Dormibacteria</taxon>
        <taxon>Candidatus Dormibacterales</taxon>
        <taxon>Candidatus Dormibacteraceae</taxon>
        <taxon>Candidatus Dormiibacter</taxon>
    </lineage>
</organism>
<evidence type="ECO:0000256" key="17">
    <source>
        <dbReference type="SAM" id="MobiDB-lite"/>
    </source>
</evidence>
<dbReference type="GO" id="GO:0005886">
    <property type="term" value="C:plasma membrane"/>
    <property type="evidence" value="ECO:0007669"/>
    <property type="project" value="UniProtKB-SubCell"/>
</dbReference>
<keyword evidence="7" id="KW-0328">Glycosyltransferase</keyword>
<dbReference type="InterPro" id="IPR023346">
    <property type="entry name" value="Lysozyme-like_dom_sf"/>
</dbReference>
<evidence type="ECO:0000256" key="3">
    <source>
        <dbReference type="ARBA" id="ARBA00007739"/>
    </source>
</evidence>
<evidence type="ECO:0000313" key="21">
    <source>
        <dbReference type="Proteomes" id="UP000620075"/>
    </source>
</evidence>
<feature type="domain" description="Glycosyl transferase family 51" evidence="19">
    <location>
        <begin position="87"/>
        <end position="262"/>
    </location>
</feature>
<dbReference type="PANTHER" id="PTHR32282">
    <property type="entry name" value="BINDING PROTEIN TRANSPEPTIDASE, PUTATIVE-RELATED"/>
    <property type="match status" value="1"/>
</dbReference>
<dbReference type="GO" id="GO:0006508">
    <property type="term" value="P:proteolysis"/>
    <property type="evidence" value="ECO:0007669"/>
    <property type="project" value="UniProtKB-KW"/>
</dbReference>
<dbReference type="Pfam" id="PF00905">
    <property type="entry name" value="Transpeptidase"/>
    <property type="match status" value="1"/>
</dbReference>
<evidence type="ECO:0000256" key="1">
    <source>
        <dbReference type="ARBA" id="ARBA00004236"/>
    </source>
</evidence>
<sequence length="738" mass="79766">MKDPSHYVTDSGRRPRARLHAPWSPLGRQRSRRAALRTLLILLCGLIVLAGVGDVYATSFFDSLPSVQGLDSSAFRGDTLIYDRNGAQLADIGHHGDHHQDVTLDKISPKLIQATVDTEDRTFWRNEGYDAQGILRAALADVRHGTVVGGGSTITQQLVKQRFLNSDQTYQRKLKELALAYQLNQSYSKQQILQMYLNQNNYSEQQYGVESAALTYFHKHAKELDLAESALLAGLPQSPSSYDPVLRLPAAKVRQAEVLDAMLRAGDITVDERDKAAAEVLQINAPTNGALATQFVNYVQAELERLGLANSDQQLIVRTTLDWKQQQLGEQVVRDNLNANKFRDKEGLLTSAMVAMDPRNGELIAYVGSPDFNGPAGNFDFVGDVPVNPGSSVKPYTYAALINSRKATMDTLILDGPKDYSVPIPGGGKFTPHNYNVNTYYGPQPLRVALANSLNVSAVKAEEAVGIPQLVDFYRNLGLRPLAGGQPDAAPTQYGPTLTLGGHAITLLQHVAALSVLADLGYYHQPEVILQVTTNRGQTLYQADPERGKRLALDPGVAFMISSILDDDQNRSLVFGRGTPLHLTDRHAAAKTGTTENFHDALTVGWTPQLASVFWVGDQSPDPNKQHFMSGNSDGVYVAAPAWHRFMEGALKGQPNEWYQPPSDVMKAAGNSWALKDAPGVESLNGEVKATPAASPSPGAPGAPTPSAAPGVPPDPGGPVAGHCPPQCSPPRPSPPGR</sequence>
<comment type="caution">
    <text evidence="20">The sequence shown here is derived from an EMBL/GenBank/DDBJ whole genome shotgun (WGS) entry which is preliminary data.</text>
</comment>
<dbReference type="SUPFAM" id="SSF53955">
    <property type="entry name" value="Lysozyme-like"/>
    <property type="match status" value="1"/>
</dbReference>
<dbReference type="InterPro" id="IPR036950">
    <property type="entry name" value="PBP_transglycosylase"/>
</dbReference>
<evidence type="ECO:0000259" key="19">
    <source>
        <dbReference type="Pfam" id="PF00912"/>
    </source>
</evidence>
<evidence type="ECO:0000256" key="16">
    <source>
        <dbReference type="ARBA" id="ARBA00049902"/>
    </source>
</evidence>
<accession>A0A934K7I2</accession>
<dbReference type="GO" id="GO:0030288">
    <property type="term" value="C:outer membrane-bounded periplasmic space"/>
    <property type="evidence" value="ECO:0007669"/>
    <property type="project" value="TreeGrafter"/>
</dbReference>
<reference evidence="20 21" key="1">
    <citation type="submission" date="2020-10" db="EMBL/GenBank/DDBJ databases">
        <title>Ca. Dormibacterota MAGs.</title>
        <authorList>
            <person name="Montgomery K."/>
        </authorList>
    </citation>
    <scope>NUCLEOTIDE SEQUENCE [LARGE SCALE GENOMIC DNA]</scope>
    <source>
        <strain evidence="20">SC8811_S16_3</strain>
    </source>
</reference>